<keyword evidence="3" id="KW-1185">Reference proteome</keyword>
<evidence type="ECO:0000313" key="2">
    <source>
        <dbReference type="EMBL" id="NML16811.1"/>
    </source>
</evidence>
<dbReference type="GO" id="GO:0004180">
    <property type="term" value="F:carboxypeptidase activity"/>
    <property type="evidence" value="ECO:0007669"/>
    <property type="project" value="UniProtKB-KW"/>
</dbReference>
<evidence type="ECO:0000256" key="1">
    <source>
        <dbReference type="SAM" id="SignalP"/>
    </source>
</evidence>
<keyword evidence="2" id="KW-0121">Carboxypeptidase</keyword>
<feature type="signal peptide" evidence="1">
    <location>
        <begin position="1"/>
        <end position="20"/>
    </location>
</feature>
<keyword evidence="1" id="KW-0732">Signal</keyword>
<dbReference type="SUPFAM" id="SSF49464">
    <property type="entry name" value="Carboxypeptidase regulatory domain-like"/>
    <property type="match status" value="1"/>
</dbReference>
<accession>A0A848FFZ9</accession>
<dbReference type="RefSeq" id="WP_169161717.1">
    <property type="nucleotide sequence ID" value="NZ_JABBFW010000013.1"/>
</dbReference>
<feature type="chain" id="PRO_5032334675" evidence="1">
    <location>
        <begin position="21"/>
        <end position="142"/>
    </location>
</feature>
<protein>
    <submittedName>
        <fullName evidence="2">Carboxypeptidase regulatory-like domain-containing protein</fullName>
    </submittedName>
</protein>
<dbReference type="PROSITE" id="PS51257">
    <property type="entry name" value="PROKAR_LIPOPROTEIN"/>
    <property type="match status" value="1"/>
</dbReference>
<dbReference type="Pfam" id="PF13620">
    <property type="entry name" value="CarboxypepD_reg"/>
    <property type="match status" value="1"/>
</dbReference>
<evidence type="ECO:0000313" key="3">
    <source>
        <dbReference type="Proteomes" id="UP000574067"/>
    </source>
</evidence>
<proteinExistence type="predicted"/>
<dbReference type="Proteomes" id="UP000574067">
    <property type="component" value="Unassembled WGS sequence"/>
</dbReference>
<gene>
    <name evidence="2" type="ORF">HHL10_17665</name>
</gene>
<dbReference type="EMBL" id="JABBFW010000013">
    <property type="protein sequence ID" value="NML16811.1"/>
    <property type="molecule type" value="Genomic_DNA"/>
</dbReference>
<keyword evidence="2" id="KW-0645">Protease</keyword>
<dbReference type="InterPro" id="IPR008969">
    <property type="entry name" value="CarboxyPept-like_regulatory"/>
</dbReference>
<sequence length="142" mass="14214">MKRGARCLAALAPAALVALAGCAVSKQPVSVDVGSEAQAGSLVPSASGAVGRVVDAHGRPVAQAVIEARSLERPPRPLPQIGVLSGADGRFRWPLPPGRHALRARLGEMVSCEVAAAADDGVATLVLEAPPPGGCAPLPGPR</sequence>
<comment type="caution">
    <text evidence="2">The sequence shown here is derived from an EMBL/GenBank/DDBJ whole genome shotgun (WGS) entry which is preliminary data.</text>
</comment>
<name>A0A848FFZ9_9BURK</name>
<reference evidence="2 3" key="1">
    <citation type="submission" date="2020-04" db="EMBL/GenBank/DDBJ databases">
        <title>Azohydromonas sp. isolated from soil.</title>
        <authorList>
            <person name="Dahal R.H."/>
        </authorList>
    </citation>
    <scope>NUCLEOTIDE SEQUENCE [LARGE SCALE GENOMIC DNA]</scope>
    <source>
        <strain evidence="2 3">G-1-1-14</strain>
    </source>
</reference>
<keyword evidence="2" id="KW-0378">Hydrolase</keyword>
<organism evidence="2 3">
    <name type="scientific">Azohydromonas caseinilytica</name>
    <dbReference type="NCBI Taxonomy" id="2728836"/>
    <lineage>
        <taxon>Bacteria</taxon>
        <taxon>Pseudomonadati</taxon>
        <taxon>Pseudomonadota</taxon>
        <taxon>Betaproteobacteria</taxon>
        <taxon>Burkholderiales</taxon>
        <taxon>Sphaerotilaceae</taxon>
        <taxon>Azohydromonas</taxon>
    </lineage>
</organism>
<dbReference type="Gene3D" id="2.60.40.1120">
    <property type="entry name" value="Carboxypeptidase-like, regulatory domain"/>
    <property type="match status" value="1"/>
</dbReference>
<dbReference type="AlphaFoldDB" id="A0A848FFZ9"/>